<dbReference type="RefSeq" id="WP_135077093.1">
    <property type="nucleotide sequence ID" value="NZ_SPSB01000007.1"/>
</dbReference>
<evidence type="ECO:0000313" key="8">
    <source>
        <dbReference type="Proteomes" id="UP000297647"/>
    </source>
</evidence>
<dbReference type="EMBL" id="SPSB01000007">
    <property type="protein sequence ID" value="TFV92013.1"/>
    <property type="molecule type" value="Genomic_DNA"/>
</dbReference>
<dbReference type="Proteomes" id="UP000297647">
    <property type="component" value="Unassembled WGS sequence"/>
</dbReference>
<keyword evidence="3 5" id="KW-0663">Pyridoxal phosphate</keyword>
<keyword evidence="8" id="KW-1185">Reference proteome</keyword>
<dbReference type="Gene3D" id="3.40.50.1100">
    <property type="match status" value="2"/>
</dbReference>
<comment type="similarity">
    <text evidence="2">Belongs to the ACC deaminase/D-cysteine desulfhydrase family.</text>
</comment>
<dbReference type="Pfam" id="PF00291">
    <property type="entry name" value="PALP"/>
    <property type="match status" value="1"/>
</dbReference>
<dbReference type="AlphaFoldDB" id="A0A4Y9QM87"/>
<comment type="cofactor">
    <cofactor evidence="1">
        <name>pyridoxal 5'-phosphate</name>
        <dbReference type="ChEBI" id="CHEBI:597326"/>
    </cofactor>
</comment>
<evidence type="ECO:0000256" key="3">
    <source>
        <dbReference type="ARBA" id="ARBA00022898"/>
    </source>
</evidence>
<sequence length="305" mass="34458">MLEPNPIINQILDHPLLEEKGVELSIKRLDWVHELVPGNKFFKLKYNLEKAIRENKNTLLTFGGAYSNHIHAVANAAHSLGINAIGIIRGEETFPLNPTLSDAKSKGMHLHYISRSLYREKTDDSFIQELHDLFGDFYLIPEGGTNLEAIKGTQEILKEEDQEFSYISLSIGTGGTFAGILQASQNHQKILGFSSLKGDFIKKEMEALIKTFSINPKGQFQIFTDYHFGGYAKYDQSLVEFIWWFFETFGIVLDPIYTGKMLFGIWDLIKKDYFPKGSKILAIHTGGIQGNKGFTFQTGIKLPSL</sequence>
<organism evidence="7 8">
    <name type="scientific">Algoriphagus kandeliae</name>
    <dbReference type="NCBI Taxonomy" id="2562278"/>
    <lineage>
        <taxon>Bacteria</taxon>
        <taxon>Pseudomonadati</taxon>
        <taxon>Bacteroidota</taxon>
        <taxon>Cytophagia</taxon>
        <taxon>Cytophagales</taxon>
        <taxon>Cyclobacteriaceae</taxon>
        <taxon>Algoriphagus</taxon>
    </lineage>
</organism>
<evidence type="ECO:0000256" key="5">
    <source>
        <dbReference type="PIRSR" id="PIRSR006278-2"/>
    </source>
</evidence>
<feature type="active site" description="Nucleophile" evidence="4">
    <location>
        <position position="67"/>
    </location>
</feature>
<dbReference type="PANTHER" id="PTHR43780:SF2">
    <property type="entry name" value="1-AMINOCYCLOPROPANE-1-CARBOXYLATE DEAMINASE-RELATED"/>
    <property type="match status" value="1"/>
</dbReference>
<accession>A0A4Y9QM87</accession>
<dbReference type="PANTHER" id="PTHR43780">
    <property type="entry name" value="1-AMINOCYCLOPROPANE-1-CARBOXYLATE DEAMINASE-RELATED"/>
    <property type="match status" value="1"/>
</dbReference>
<dbReference type="SUPFAM" id="SSF53686">
    <property type="entry name" value="Tryptophan synthase beta subunit-like PLP-dependent enzymes"/>
    <property type="match status" value="1"/>
</dbReference>
<gene>
    <name evidence="7" type="ORF">E4S40_16900</name>
</gene>
<reference evidence="7 8" key="1">
    <citation type="submission" date="2019-03" db="EMBL/GenBank/DDBJ databases">
        <title>Algoriphagus sp. nov, a new strain isolated from root system soil of mangrove plant Kandelia.</title>
        <authorList>
            <person name="Yin Q."/>
            <person name="Wang K."/>
            <person name="Song Z."/>
        </authorList>
    </citation>
    <scope>NUCLEOTIDE SEQUENCE [LARGE SCALE GENOMIC DNA]</scope>
    <source>
        <strain evidence="7 8">XY-J91</strain>
    </source>
</reference>
<dbReference type="GO" id="GO:0019148">
    <property type="term" value="F:D-cysteine desulfhydrase activity"/>
    <property type="evidence" value="ECO:0007669"/>
    <property type="project" value="TreeGrafter"/>
</dbReference>
<evidence type="ECO:0000259" key="6">
    <source>
        <dbReference type="Pfam" id="PF00291"/>
    </source>
</evidence>
<dbReference type="OrthoDB" id="9801249at2"/>
<evidence type="ECO:0000313" key="7">
    <source>
        <dbReference type="EMBL" id="TFV92013.1"/>
    </source>
</evidence>
<protein>
    <submittedName>
        <fullName evidence="7">1-aminocyclopropane-1-carboxylate deaminase/D-cysteine desulfhydrase</fullName>
    </submittedName>
</protein>
<feature type="domain" description="Tryptophan synthase beta chain-like PALP" evidence="6">
    <location>
        <begin position="18"/>
        <end position="286"/>
    </location>
</feature>
<comment type="caution">
    <text evidence="7">The sequence shown here is derived from an EMBL/GenBank/DDBJ whole genome shotgun (WGS) entry which is preliminary data.</text>
</comment>
<name>A0A4Y9QM87_9BACT</name>
<dbReference type="InterPro" id="IPR001926">
    <property type="entry name" value="TrpB-like_PALP"/>
</dbReference>
<dbReference type="PIRSF" id="PIRSF006278">
    <property type="entry name" value="ACCD_DCysDesulf"/>
    <property type="match status" value="1"/>
</dbReference>
<dbReference type="InterPro" id="IPR036052">
    <property type="entry name" value="TrpB-like_PALP_sf"/>
</dbReference>
<dbReference type="InterPro" id="IPR027278">
    <property type="entry name" value="ACCD_DCysDesulf"/>
</dbReference>
<evidence type="ECO:0000256" key="4">
    <source>
        <dbReference type="PIRSR" id="PIRSR006278-1"/>
    </source>
</evidence>
<proteinExistence type="inferred from homology"/>
<evidence type="ECO:0000256" key="2">
    <source>
        <dbReference type="ARBA" id="ARBA00008639"/>
    </source>
</evidence>
<evidence type="ECO:0000256" key="1">
    <source>
        <dbReference type="ARBA" id="ARBA00001933"/>
    </source>
</evidence>
<feature type="modified residue" description="N6-(pyridoxal phosphate)lysine" evidence="5">
    <location>
        <position position="40"/>
    </location>
</feature>